<dbReference type="EMBL" id="LR134317">
    <property type="protein sequence ID" value="VEF05653.1"/>
    <property type="molecule type" value="Genomic_DNA"/>
</dbReference>
<gene>
    <name evidence="1" type="ORF">NCTC6180_00441</name>
</gene>
<evidence type="ECO:0000313" key="2">
    <source>
        <dbReference type="Proteomes" id="UP000269903"/>
    </source>
</evidence>
<evidence type="ECO:0008006" key="3">
    <source>
        <dbReference type="Google" id="ProtNLM"/>
    </source>
</evidence>
<reference evidence="1 2" key="1">
    <citation type="submission" date="2018-12" db="EMBL/GenBank/DDBJ databases">
        <authorList>
            <consortium name="Pathogen Informatics"/>
        </authorList>
    </citation>
    <scope>NUCLEOTIDE SEQUENCE [LARGE SCALE GENOMIC DNA]</scope>
    <source>
        <strain evidence="1 2">NCTC6180</strain>
    </source>
</reference>
<evidence type="ECO:0000313" key="1">
    <source>
        <dbReference type="EMBL" id="VEF05653.1"/>
    </source>
</evidence>
<organism evidence="1 2">
    <name type="scientific">Streptococcus equi subsp. zooepidemicus</name>
    <dbReference type="NCBI Taxonomy" id="40041"/>
    <lineage>
        <taxon>Bacteria</taxon>
        <taxon>Bacillati</taxon>
        <taxon>Bacillota</taxon>
        <taxon>Bacilli</taxon>
        <taxon>Lactobacillales</taxon>
        <taxon>Streptococcaceae</taxon>
        <taxon>Streptococcus</taxon>
    </lineage>
</organism>
<dbReference type="Proteomes" id="UP000269903">
    <property type="component" value="Chromosome"/>
</dbReference>
<sequence length="134" mass="15896">MKELKEELMKLLLKIGVTSLNESVLFEEKRPRVYFPEGQTVFLENNIYYVISVEHGKVNSERTFGEKEDVLYFLLESYVDTIAGKYAWEKVNEDFEQYGKLLPEKQIRVFSMIAPKYGQRRKRELETQQESDDV</sequence>
<name>A0A7Z8ZVM8_STRSZ</name>
<protein>
    <recommendedName>
        <fullName evidence="3">Immunity protein 63 domain-containing protein</fullName>
    </recommendedName>
</protein>
<accession>A0A7Z8ZVM8</accession>
<dbReference type="RefSeq" id="WP_154803731.1">
    <property type="nucleotide sequence ID" value="NZ_LR134317.1"/>
</dbReference>
<proteinExistence type="predicted"/>
<dbReference type="AlphaFoldDB" id="A0A7Z8ZVM8"/>